<feature type="chain" id="PRO_5032657943" evidence="2">
    <location>
        <begin position="24"/>
        <end position="355"/>
    </location>
</feature>
<accession>A0A840Z157</accession>
<dbReference type="SUPFAM" id="SSF51261">
    <property type="entry name" value="Duplicated hybrid motif"/>
    <property type="match status" value="1"/>
</dbReference>
<dbReference type="Proteomes" id="UP000554342">
    <property type="component" value="Unassembled WGS sequence"/>
</dbReference>
<dbReference type="EMBL" id="JACIJI010000004">
    <property type="protein sequence ID" value="MBB5719432.1"/>
    <property type="molecule type" value="Genomic_DNA"/>
</dbReference>
<evidence type="ECO:0000259" key="3">
    <source>
        <dbReference type="Pfam" id="PF01551"/>
    </source>
</evidence>
<sequence length="355" mass="37529">MLMTGVAGITLCFSAYGAATATAGVIAASGLVGDQSPEAQLARMHSRVKTMQADVAAVRKAAAAHAVQVEQRQAMIAAVLSGRGNPEQLAKISEERPLALANSDARSVVAPFHAVESRQVNFAIKARQQAEARYSKTAANLKKLGLSPNRLVPAMGGPYEPVSIKEEKAQAAAGVQFRKLFQAWKKLDSLEQAVISIPSSEPVKHVTFSSNFGVRTDPFTGTKALHPGVDIPGAVGTPVYATADGMVDRAGRAGGYGNMVEINHGRGIETRYGHLSKVLVKDHTRVHRGELIGLMGSTGRSTGPHLHYEVRIDGHAVNPKPYLEDTSYLAAVQARAEKNRQLAMGGPGKGDTAAD</sequence>
<dbReference type="FunFam" id="2.70.70.10:FF:000006">
    <property type="entry name" value="M23 family peptidase"/>
    <property type="match status" value="1"/>
</dbReference>
<comment type="caution">
    <text evidence="4">The sequence shown here is derived from an EMBL/GenBank/DDBJ whole genome shotgun (WGS) entry which is preliminary data.</text>
</comment>
<keyword evidence="4" id="KW-0378">Hydrolase</keyword>
<evidence type="ECO:0000313" key="4">
    <source>
        <dbReference type="EMBL" id="MBB5719432.1"/>
    </source>
</evidence>
<organism evidence="4 5">
    <name type="scientific">Stakelama sediminis</name>
    <dbReference type="NCBI Taxonomy" id="463200"/>
    <lineage>
        <taxon>Bacteria</taxon>
        <taxon>Pseudomonadati</taxon>
        <taxon>Pseudomonadota</taxon>
        <taxon>Alphaproteobacteria</taxon>
        <taxon>Sphingomonadales</taxon>
        <taxon>Sphingomonadaceae</taxon>
        <taxon>Stakelama</taxon>
    </lineage>
</organism>
<dbReference type="InterPro" id="IPR011055">
    <property type="entry name" value="Dup_hybrid_motif"/>
</dbReference>
<name>A0A840Z157_9SPHN</name>
<evidence type="ECO:0000313" key="5">
    <source>
        <dbReference type="Proteomes" id="UP000554342"/>
    </source>
</evidence>
<dbReference type="Gene3D" id="2.70.70.10">
    <property type="entry name" value="Glucose Permease (Domain IIA)"/>
    <property type="match status" value="1"/>
</dbReference>
<reference evidence="4 5" key="1">
    <citation type="submission" date="2020-08" db="EMBL/GenBank/DDBJ databases">
        <title>Genomic Encyclopedia of Type Strains, Phase IV (KMG-IV): sequencing the most valuable type-strain genomes for metagenomic binning, comparative biology and taxonomic classification.</title>
        <authorList>
            <person name="Goeker M."/>
        </authorList>
    </citation>
    <scope>NUCLEOTIDE SEQUENCE [LARGE SCALE GENOMIC DNA]</scope>
    <source>
        <strain evidence="4 5">DSM 27203</strain>
    </source>
</reference>
<protein>
    <submittedName>
        <fullName evidence="4">Murein DD-endopeptidase MepM/ murein hydrolase activator NlpD</fullName>
    </submittedName>
</protein>
<dbReference type="PANTHER" id="PTHR21666">
    <property type="entry name" value="PEPTIDASE-RELATED"/>
    <property type="match status" value="1"/>
</dbReference>
<dbReference type="CDD" id="cd12797">
    <property type="entry name" value="M23_peptidase"/>
    <property type="match status" value="1"/>
</dbReference>
<gene>
    <name evidence="4" type="ORF">FHR23_002373</name>
</gene>
<dbReference type="InterPro" id="IPR050570">
    <property type="entry name" value="Cell_wall_metabolism_enzyme"/>
</dbReference>
<dbReference type="GO" id="GO:0004222">
    <property type="term" value="F:metalloendopeptidase activity"/>
    <property type="evidence" value="ECO:0007669"/>
    <property type="project" value="TreeGrafter"/>
</dbReference>
<evidence type="ECO:0000256" key="2">
    <source>
        <dbReference type="SAM" id="SignalP"/>
    </source>
</evidence>
<dbReference type="PANTHER" id="PTHR21666:SF289">
    <property type="entry name" value="L-ALA--D-GLU ENDOPEPTIDASE"/>
    <property type="match status" value="1"/>
</dbReference>
<proteinExistence type="predicted"/>
<keyword evidence="5" id="KW-1185">Reference proteome</keyword>
<feature type="signal peptide" evidence="2">
    <location>
        <begin position="1"/>
        <end position="23"/>
    </location>
</feature>
<dbReference type="RefSeq" id="WP_281377234.1">
    <property type="nucleotide sequence ID" value="NZ_BAABIF010000001.1"/>
</dbReference>
<dbReference type="AlphaFoldDB" id="A0A840Z157"/>
<dbReference type="InterPro" id="IPR016047">
    <property type="entry name" value="M23ase_b-sheet_dom"/>
</dbReference>
<keyword evidence="1 2" id="KW-0732">Signal</keyword>
<feature type="domain" description="M23ase beta-sheet core" evidence="3">
    <location>
        <begin position="226"/>
        <end position="319"/>
    </location>
</feature>
<dbReference type="Pfam" id="PF01551">
    <property type="entry name" value="Peptidase_M23"/>
    <property type="match status" value="1"/>
</dbReference>
<evidence type="ECO:0000256" key="1">
    <source>
        <dbReference type="ARBA" id="ARBA00022729"/>
    </source>
</evidence>